<accession>A0A1V8RPY3</accession>
<name>A0A1V8RPY3_9HYPH</name>
<dbReference type="AlphaFoldDB" id="A0A1V8RPY3"/>
<evidence type="ECO:0000313" key="2">
    <source>
        <dbReference type="Proteomes" id="UP000191905"/>
    </source>
</evidence>
<evidence type="ECO:0008006" key="3">
    <source>
        <dbReference type="Google" id="ProtNLM"/>
    </source>
</evidence>
<reference evidence="1 2" key="1">
    <citation type="journal article" date="2016" name="Int. J. Syst. Evol. Microbiol.">
        <title>Pseudaminobacter manganicus sp. nov., isolated from sludge of a manganese mine.</title>
        <authorList>
            <person name="Li J."/>
            <person name="Huang J."/>
            <person name="Liao S."/>
            <person name="Wang G."/>
        </authorList>
    </citation>
    <scope>NUCLEOTIDE SEQUENCE [LARGE SCALE GENOMIC DNA]</scope>
    <source>
        <strain evidence="1 2">JH-7</strain>
    </source>
</reference>
<comment type="caution">
    <text evidence="1">The sequence shown here is derived from an EMBL/GenBank/DDBJ whole genome shotgun (WGS) entry which is preliminary data.</text>
</comment>
<dbReference type="EMBL" id="MDET01000019">
    <property type="protein sequence ID" value="OQM75204.1"/>
    <property type="molecule type" value="Genomic_DNA"/>
</dbReference>
<protein>
    <recommendedName>
        <fullName evidence="3">DUF2336 domain-containing protein</fullName>
    </recommendedName>
</protein>
<proteinExistence type="predicted"/>
<evidence type="ECO:0000313" key="1">
    <source>
        <dbReference type="EMBL" id="OQM75204.1"/>
    </source>
</evidence>
<dbReference type="Proteomes" id="UP000191905">
    <property type="component" value="Unassembled WGS sequence"/>
</dbReference>
<sequence length="273" mass="29415">MFRAAISAFCSLPRPSRREIAQLDDLTMPLFDAVPAEALRFAAAALSECEHAPPLLVKRLSESPIETAAPLLVRSRAISEIDLIALIGRHGLPHARAIARRTNLNPAIAALVRALERQTALAMQEGTQVQGHQPGSALEDTRQKLRAMMIKDQANEPNADPYLRLRDTALTSDPAHFHAALSVALGIGMDVARGLTEEAGYASLVTALKALGLSEDKAFLITAAIFSGQFSDPAAISQFLENYRRLQPGTVRETVEGWKGGKTVVVPIRAAQT</sequence>
<keyword evidence="2" id="KW-1185">Reference proteome</keyword>
<organism evidence="1 2">
    <name type="scientific">Manganibacter manganicus</name>
    <dbReference type="NCBI Taxonomy" id="1873176"/>
    <lineage>
        <taxon>Bacteria</taxon>
        <taxon>Pseudomonadati</taxon>
        <taxon>Pseudomonadota</taxon>
        <taxon>Alphaproteobacteria</taxon>
        <taxon>Hyphomicrobiales</taxon>
        <taxon>Phyllobacteriaceae</taxon>
        <taxon>Manganibacter</taxon>
    </lineage>
</organism>
<gene>
    <name evidence="1" type="ORF">BFN67_19550</name>
</gene>